<evidence type="ECO:0000256" key="7">
    <source>
        <dbReference type="ARBA" id="ARBA00067668"/>
    </source>
</evidence>
<dbReference type="GO" id="GO:0006631">
    <property type="term" value="P:fatty acid metabolic process"/>
    <property type="evidence" value="ECO:0007669"/>
    <property type="project" value="UniProtKB-KW"/>
</dbReference>
<evidence type="ECO:0000256" key="2">
    <source>
        <dbReference type="ARBA" id="ARBA00022598"/>
    </source>
</evidence>
<dbReference type="Gene3D" id="3.30.300.30">
    <property type="match status" value="1"/>
</dbReference>
<evidence type="ECO:0000313" key="11">
    <source>
        <dbReference type="Proteomes" id="UP001158087"/>
    </source>
</evidence>
<evidence type="ECO:0000259" key="9">
    <source>
        <dbReference type="Pfam" id="PF13193"/>
    </source>
</evidence>
<organism evidence="10 11">
    <name type="scientific">Brucella intermedia GD04153</name>
    <dbReference type="NCBI Taxonomy" id="2975438"/>
    <lineage>
        <taxon>Bacteria</taxon>
        <taxon>Pseudomonadati</taxon>
        <taxon>Pseudomonadota</taxon>
        <taxon>Alphaproteobacteria</taxon>
        <taxon>Hyphomicrobiales</taxon>
        <taxon>Brucellaceae</taxon>
        <taxon>Brucella/Ochrobactrum group</taxon>
        <taxon>Brucella</taxon>
    </lineage>
</organism>
<keyword evidence="2" id="KW-0436">Ligase</keyword>
<comment type="similarity">
    <text evidence="1">Belongs to the ATP-dependent AMP-binding enzyme family.</text>
</comment>
<evidence type="ECO:0000256" key="6">
    <source>
        <dbReference type="ARBA" id="ARBA00066616"/>
    </source>
</evidence>
<dbReference type="Proteomes" id="UP001158087">
    <property type="component" value="Unassembled WGS sequence"/>
</dbReference>
<evidence type="ECO:0000256" key="1">
    <source>
        <dbReference type="ARBA" id="ARBA00006432"/>
    </source>
</evidence>
<dbReference type="InterPro" id="IPR025110">
    <property type="entry name" value="AMP-bd_C"/>
</dbReference>
<evidence type="ECO:0000256" key="3">
    <source>
        <dbReference type="ARBA" id="ARBA00022832"/>
    </source>
</evidence>
<feature type="domain" description="AMP-dependent synthetase/ligase" evidence="8">
    <location>
        <begin position="27"/>
        <end position="405"/>
    </location>
</feature>
<dbReference type="NCBIfam" id="NF006020">
    <property type="entry name" value="PRK08162.1"/>
    <property type="match status" value="1"/>
</dbReference>
<reference evidence="10" key="1">
    <citation type="submission" date="2022-09" db="EMBL/GenBank/DDBJ databases">
        <title>Intensive care unit water sources are persistently colonized with multi-drug resistant bacteria and are the site of extensive horizontal gene transfer of antibiotic resistance genes.</title>
        <authorList>
            <person name="Diorio-Toth L."/>
        </authorList>
    </citation>
    <scope>NUCLEOTIDE SEQUENCE</scope>
    <source>
        <strain evidence="10">GD04153</strain>
    </source>
</reference>
<dbReference type="InterPro" id="IPR042099">
    <property type="entry name" value="ANL_N_sf"/>
</dbReference>
<dbReference type="SUPFAM" id="SSF56801">
    <property type="entry name" value="Acetyl-CoA synthetase-like"/>
    <property type="match status" value="1"/>
</dbReference>
<dbReference type="EC" id="6.2.1.44" evidence="6"/>
<evidence type="ECO:0000256" key="4">
    <source>
        <dbReference type="ARBA" id="ARBA00023098"/>
    </source>
</evidence>
<dbReference type="InterPro" id="IPR045851">
    <property type="entry name" value="AMP-bd_C_sf"/>
</dbReference>
<evidence type="ECO:0000259" key="8">
    <source>
        <dbReference type="Pfam" id="PF00501"/>
    </source>
</evidence>
<name>A0AA42KQU9_9HYPH</name>
<evidence type="ECO:0000256" key="5">
    <source>
        <dbReference type="ARBA" id="ARBA00051915"/>
    </source>
</evidence>
<comment type="caution">
    <text evidence="10">The sequence shown here is derived from an EMBL/GenBank/DDBJ whole genome shotgun (WGS) entry which is preliminary data.</text>
</comment>
<sequence>MGDNIYNMGLDRNPANFTQLSPLSFLSRAADVFPLRKSVIYDDRSFTWTQTLDRCSRLASALKGAGIGQGCTVSTLLPNVPAMYEAHFGVPAAGAVLNTINTRIDAGSLAFILEHSETKLVLVDPELVALLSDALDLLEAPHPIIVNVADAASVQSAALGDLEYEDFLATAQPLSEWPLPENEWDAIALGYTSGTTGDPKGVVTHHRGAFLNAISNTLISNVPPNAVYLWTLPMFHCNGWCFPWTLAMVGGTNICLRRVDGSKIVDLMLKHGVTNYCGAPVVHSLIAEAAESTGIRFQPRVAAWIAGAAPSKKVFMRLEERGVDLFHAYGLTETYALATICTKQPEWLELNEDERATLNNRQGVRPPTLQDAMVLDPVTMQPVPWDGITIGEVMFRGNTIMKGYLKNPSATEEAFQGGWFHSGDLGVQDAQGYILIKDRSKDIIISGGENISSIEVEEALMAHAEIRLAAVVAMPDEKWGEVPAAFVELQPHSRLDEAEIIRHCMARLAKYKVPKKVVLGPISVTPTGKIQKYALRTSVA</sequence>
<dbReference type="GO" id="GO:0016874">
    <property type="term" value="F:ligase activity"/>
    <property type="evidence" value="ECO:0007669"/>
    <property type="project" value="UniProtKB-KW"/>
</dbReference>
<dbReference type="Pfam" id="PF13193">
    <property type="entry name" value="AMP-binding_C"/>
    <property type="match status" value="1"/>
</dbReference>
<dbReference type="InterPro" id="IPR000873">
    <property type="entry name" value="AMP-dep_synth/lig_dom"/>
</dbReference>
<proteinExistence type="inferred from homology"/>
<dbReference type="AlphaFoldDB" id="A0AA42KQU9"/>
<dbReference type="PROSITE" id="PS00455">
    <property type="entry name" value="AMP_BINDING"/>
    <property type="match status" value="1"/>
</dbReference>
<keyword evidence="3" id="KW-0276">Fatty acid metabolism</keyword>
<dbReference type="CDD" id="cd12118">
    <property type="entry name" value="ttLC_FACS_AEE21_like"/>
    <property type="match status" value="1"/>
</dbReference>
<accession>A0AA42KQU9</accession>
<dbReference type="Pfam" id="PF00501">
    <property type="entry name" value="AMP-binding"/>
    <property type="match status" value="1"/>
</dbReference>
<dbReference type="PANTHER" id="PTHR43859">
    <property type="entry name" value="ACYL-ACTIVATING ENZYME"/>
    <property type="match status" value="1"/>
</dbReference>
<dbReference type="FunFam" id="3.30.300.30:FF:000008">
    <property type="entry name" value="2,3-dihydroxybenzoate-AMP ligase"/>
    <property type="match status" value="1"/>
</dbReference>
<evidence type="ECO:0000313" key="10">
    <source>
        <dbReference type="EMBL" id="MDH0126851.1"/>
    </source>
</evidence>
<dbReference type="InterPro" id="IPR020845">
    <property type="entry name" value="AMP-binding_CS"/>
</dbReference>
<dbReference type="Gene3D" id="3.40.50.12780">
    <property type="entry name" value="N-terminal domain of ligase-like"/>
    <property type="match status" value="1"/>
</dbReference>
<dbReference type="EMBL" id="JAODYY010000017">
    <property type="protein sequence ID" value="MDH0126851.1"/>
    <property type="molecule type" value="Genomic_DNA"/>
</dbReference>
<dbReference type="PANTHER" id="PTHR43859:SF4">
    <property type="entry name" value="BUTANOATE--COA LIGASE AAE1-RELATED"/>
    <property type="match status" value="1"/>
</dbReference>
<comment type="catalytic activity">
    <reaction evidence="5">
        <text>3-(methylsulfanyl)propanoate + ATP + CoA = 3-(methylsulfanyl)propanoyl-CoA + AMP + diphosphate</text>
        <dbReference type="Rhea" id="RHEA:43052"/>
        <dbReference type="ChEBI" id="CHEBI:30616"/>
        <dbReference type="ChEBI" id="CHEBI:33019"/>
        <dbReference type="ChEBI" id="CHEBI:49016"/>
        <dbReference type="ChEBI" id="CHEBI:57287"/>
        <dbReference type="ChEBI" id="CHEBI:82815"/>
        <dbReference type="ChEBI" id="CHEBI:456215"/>
        <dbReference type="EC" id="6.2.1.44"/>
    </reaction>
    <physiologicalReaction direction="left-to-right" evidence="5">
        <dbReference type="Rhea" id="RHEA:43053"/>
    </physiologicalReaction>
</comment>
<keyword evidence="4" id="KW-0443">Lipid metabolism</keyword>
<feature type="domain" description="AMP-binding enzyme C-terminal" evidence="9">
    <location>
        <begin position="455"/>
        <end position="529"/>
    </location>
</feature>
<protein>
    <recommendedName>
        <fullName evidence="7">3-methylmercaptopropionyl-CoA ligase</fullName>
        <ecNumber evidence="6">6.2.1.44</ecNumber>
    </recommendedName>
</protein>
<gene>
    <name evidence="10" type="ORF">N7376_23025</name>
</gene>